<comment type="caution">
    <text evidence="1">The sequence shown here is derived from an EMBL/GenBank/DDBJ whole genome shotgun (WGS) entry which is preliminary data.</text>
</comment>
<gene>
    <name evidence="1" type="ORF">Tci_832887</name>
</gene>
<accession>A0A699Q5W3</accession>
<protein>
    <submittedName>
        <fullName evidence="1">Uncharacterized protein</fullName>
    </submittedName>
</protein>
<reference evidence="1" key="1">
    <citation type="journal article" date="2019" name="Sci. Rep.">
        <title>Draft genome of Tanacetum cinerariifolium, the natural source of mosquito coil.</title>
        <authorList>
            <person name="Yamashiro T."/>
            <person name="Shiraishi A."/>
            <person name="Satake H."/>
            <person name="Nakayama K."/>
        </authorList>
    </citation>
    <scope>NUCLEOTIDE SEQUENCE</scope>
</reference>
<name>A0A699Q5W3_TANCI</name>
<organism evidence="1">
    <name type="scientific">Tanacetum cinerariifolium</name>
    <name type="common">Dalmatian daisy</name>
    <name type="synonym">Chrysanthemum cinerariifolium</name>
    <dbReference type="NCBI Taxonomy" id="118510"/>
    <lineage>
        <taxon>Eukaryota</taxon>
        <taxon>Viridiplantae</taxon>
        <taxon>Streptophyta</taxon>
        <taxon>Embryophyta</taxon>
        <taxon>Tracheophyta</taxon>
        <taxon>Spermatophyta</taxon>
        <taxon>Magnoliopsida</taxon>
        <taxon>eudicotyledons</taxon>
        <taxon>Gunneridae</taxon>
        <taxon>Pentapetalae</taxon>
        <taxon>asterids</taxon>
        <taxon>campanulids</taxon>
        <taxon>Asterales</taxon>
        <taxon>Asteraceae</taxon>
        <taxon>Asteroideae</taxon>
        <taxon>Anthemideae</taxon>
        <taxon>Anthemidinae</taxon>
        <taxon>Tanacetum</taxon>
    </lineage>
</organism>
<dbReference type="EMBL" id="BKCJ010987422">
    <property type="protein sequence ID" value="GFC60917.1"/>
    <property type="molecule type" value="Genomic_DNA"/>
</dbReference>
<dbReference type="AlphaFoldDB" id="A0A699Q5W3"/>
<sequence>FRVDAAMDLEEKHQMFNAAGEGLSAAKQKMMLLDSATDSRLMLLSQVKTVNDKCCC</sequence>
<feature type="non-terminal residue" evidence="1">
    <location>
        <position position="1"/>
    </location>
</feature>
<evidence type="ECO:0000313" key="1">
    <source>
        <dbReference type="EMBL" id="GFC60917.1"/>
    </source>
</evidence>
<proteinExistence type="predicted"/>